<proteinExistence type="predicted"/>
<dbReference type="Proteomes" id="UP000664032">
    <property type="component" value="Unassembled WGS sequence"/>
</dbReference>
<feature type="non-terminal residue" evidence="1">
    <location>
        <position position="151"/>
    </location>
</feature>
<organism evidence="1 2">
    <name type="scientific">Psilocybe cubensis</name>
    <name type="common">Psychedelic mushroom</name>
    <name type="synonym">Stropharia cubensis</name>
    <dbReference type="NCBI Taxonomy" id="181762"/>
    <lineage>
        <taxon>Eukaryota</taxon>
        <taxon>Fungi</taxon>
        <taxon>Dikarya</taxon>
        <taxon>Basidiomycota</taxon>
        <taxon>Agaricomycotina</taxon>
        <taxon>Agaricomycetes</taxon>
        <taxon>Agaricomycetidae</taxon>
        <taxon>Agaricales</taxon>
        <taxon>Agaricineae</taxon>
        <taxon>Strophariaceae</taxon>
        <taxon>Psilocybe</taxon>
    </lineage>
</organism>
<gene>
    <name evidence="1" type="ORF">JR316_0011999</name>
</gene>
<evidence type="ECO:0000313" key="2">
    <source>
        <dbReference type="Proteomes" id="UP000664032"/>
    </source>
</evidence>
<keyword evidence="1" id="KW-0503">Monooxygenase</keyword>
<dbReference type="EMBL" id="JAFIQS020000011">
    <property type="protein sequence ID" value="KAH9476424.1"/>
    <property type="molecule type" value="Genomic_DNA"/>
</dbReference>
<accession>A0ACB8GLF1</accession>
<protein>
    <submittedName>
        <fullName evidence="1">Cytochrome P450 monooxygenase</fullName>
    </submittedName>
</protein>
<reference evidence="1" key="1">
    <citation type="submission" date="2021-10" db="EMBL/GenBank/DDBJ databases">
        <title>Psilocybe cubensis genome.</title>
        <authorList>
            <person name="Mckernan K.J."/>
            <person name="Crawford S."/>
            <person name="Trippe A."/>
            <person name="Kane L.T."/>
            <person name="Mclaughlin S."/>
        </authorList>
    </citation>
    <scope>NUCLEOTIDE SEQUENCE</scope>
    <source>
        <strain evidence="1">MGC-MH-2018</strain>
    </source>
</reference>
<sequence length="151" mass="17640">MAPQAVEEHLPIVEQETCQFLYDVLHNPKDFCLHASRFTLSTITYVAYGKRTPRHDSPDAKLFVEYIRQLTRTVSPEAAPVDLVPLLKYIPERWAPWKQLWRETRNLQRQLYFSLLEHTEDRVKSGKRTGSFIEAALDRQVELGLTRDMVA</sequence>
<keyword evidence="1" id="KW-0560">Oxidoreductase</keyword>
<keyword evidence="2" id="KW-1185">Reference proteome</keyword>
<evidence type="ECO:0000313" key="1">
    <source>
        <dbReference type="EMBL" id="KAH9476424.1"/>
    </source>
</evidence>
<name>A0ACB8GLF1_PSICU</name>
<comment type="caution">
    <text evidence="1">The sequence shown here is derived from an EMBL/GenBank/DDBJ whole genome shotgun (WGS) entry which is preliminary data.</text>
</comment>